<keyword evidence="2 5" id="KW-0812">Transmembrane</keyword>
<feature type="transmembrane region" description="Helical" evidence="5">
    <location>
        <begin position="80"/>
        <end position="98"/>
    </location>
</feature>
<dbReference type="RefSeq" id="WP_266116676.1">
    <property type="nucleotide sequence ID" value="NZ_JANIDY010000002.1"/>
</dbReference>
<gene>
    <name evidence="7" type="ORF">NQF86_05740</name>
</gene>
<dbReference type="Pfam" id="PF05154">
    <property type="entry name" value="TM2"/>
    <property type="match status" value="1"/>
</dbReference>
<feature type="domain" description="TM2" evidence="6">
    <location>
        <begin position="76"/>
        <end position="120"/>
    </location>
</feature>
<protein>
    <submittedName>
        <fullName evidence="7">TM2 domain-containing protein</fullName>
    </submittedName>
</protein>
<comment type="caution">
    <text evidence="7">The sequence shown here is derived from an EMBL/GenBank/DDBJ whole genome shotgun (WGS) entry which is preliminary data.</text>
</comment>
<organism evidence="7 8">
    <name type="scientific">Bombella pluederhausensis</name>
    <dbReference type="NCBI Taxonomy" id="2967336"/>
    <lineage>
        <taxon>Bacteria</taxon>
        <taxon>Pseudomonadati</taxon>
        <taxon>Pseudomonadota</taxon>
        <taxon>Alphaproteobacteria</taxon>
        <taxon>Acetobacterales</taxon>
        <taxon>Acetobacteraceae</taxon>
        <taxon>Bombella</taxon>
    </lineage>
</organism>
<evidence type="ECO:0000256" key="3">
    <source>
        <dbReference type="ARBA" id="ARBA00022989"/>
    </source>
</evidence>
<evidence type="ECO:0000256" key="4">
    <source>
        <dbReference type="ARBA" id="ARBA00023136"/>
    </source>
</evidence>
<dbReference type="Proteomes" id="UP001165576">
    <property type="component" value="Unassembled WGS sequence"/>
</dbReference>
<reference evidence="7" key="1">
    <citation type="submission" date="2022-07" db="EMBL/GenBank/DDBJ databases">
        <title>Bombella genomes.</title>
        <authorList>
            <person name="Harer L."/>
            <person name="Styblova S."/>
            <person name="Ehrmann M."/>
        </authorList>
    </citation>
    <scope>NUCLEOTIDE SEQUENCE</scope>
    <source>
        <strain evidence="7">TMW 2.2543</strain>
    </source>
</reference>
<dbReference type="EMBL" id="JANIDY010000002">
    <property type="protein sequence ID" value="MCX5618164.1"/>
    <property type="molecule type" value="Genomic_DNA"/>
</dbReference>
<comment type="subcellular location">
    <subcellularLocation>
        <location evidence="1">Membrane</location>
        <topology evidence="1">Multi-pass membrane protein</topology>
    </subcellularLocation>
</comment>
<evidence type="ECO:0000313" key="7">
    <source>
        <dbReference type="EMBL" id="MCX5618164.1"/>
    </source>
</evidence>
<sequence>MRGVVLSYDSQKHEGLISGNDEKRYHFSGSSIESDPNLMRGGAAVDFESRNGEAVSIFVIVEQRDATSMSLNGIDGKSRMIAALLAIICGGFGIHKFYLGYKRAGLIMLLITLVGFFLFGIPSAIVGLIAFIEGAIYIMKSDEDFYLTYVKNRKEWF</sequence>
<evidence type="ECO:0000313" key="8">
    <source>
        <dbReference type="Proteomes" id="UP001165576"/>
    </source>
</evidence>
<feature type="transmembrane region" description="Helical" evidence="5">
    <location>
        <begin position="104"/>
        <end position="132"/>
    </location>
</feature>
<keyword evidence="8" id="KW-1185">Reference proteome</keyword>
<evidence type="ECO:0000256" key="1">
    <source>
        <dbReference type="ARBA" id="ARBA00004141"/>
    </source>
</evidence>
<evidence type="ECO:0000256" key="2">
    <source>
        <dbReference type="ARBA" id="ARBA00022692"/>
    </source>
</evidence>
<accession>A0ABT3WK09</accession>
<name>A0ABT3WK09_9PROT</name>
<keyword evidence="4 5" id="KW-0472">Membrane</keyword>
<proteinExistence type="predicted"/>
<keyword evidence="3 5" id="KW-1133">Transmembrane helix</keyword>
<dbReference type="InterPro" id="IPR007829">
    <property type="entry name" value="TM2"/>
</dbReference>
<evidence type="ECO:0000256" key="5">
    <source>
        <dbReference type="SAM" id="Phobius"/>
    </source>
</evidence>
<evidence type="ECO:0000259" key="6">
    <source>
        <dbReference type="Pfam" id="PF05154"/>
    </source>
</evidence>